<evidence type="ECO:0000259" key="7">
    <source>
        <dbReference type="Pfam" id="PF04542"/>
    </source>
</evidence>
<dbReference type="AlphaFoldDB" id="A0A7K0EU75"/>
<dbReference type="Gene3D" id="1.10.1740.10">
    <property type="match status" value="1"/>
</dbReference>
<dbReference type="CDD" id="cd06171">
    <property type="entry name" value="Sigma70_r4"/>
    <property type="match status" value="1"/>
</dbReference>
<name>A0A7K0EU75_9BACT</name>
<accession>A0A7K0EU75</accession>
<keyword evidence="5 6" id="KW-0804">Transcription</keyword>
<dbReference type="InterPro" id="IPR007627">
    <property type="entry name" value="RNA_pol_sigma70_r2"/>
</dbReference>
<feature type="domain" description="RNA polymerase sigma-70 region 4" evidence="8">
    <location>
        <begin position="161"/>
        <end position="209"/>
    </location>
</feature>
<dbReference type="PANTHER" id="PTHR43133:SF62">
    <property type="entry name" value="RNA POLYMERASE SIGMA FACTOR SIGZ"/>
    <property type="match status" value="1"/>
</dbReference>
<evidence type="ECO:0000256" key="5">
    <source>
        <dbReference type="ARBA" id="ARBA00023163"/>
    </source>
</evidence>
<evidence type="ECO:0000313" key="9">
    <source>
        <dbReference type="EMBL" id="MRS65367.1"/>
    </source>
</evidence>
<keyword evidence="10" id="KW-1185">Reference proteome</keyword>
<evidence type="ECO:0000256" key="2">
    <source>
        <dbReference type="ARBA" id="ARBA00023015"/>
    </source>
</evidence>
<dbReference type="EMBL" id="WJXZ01000014">
    <property type="protein sequence ID" value="MRS65367.1"/>
    <property type="molecule type" value="Genomic_DNA"/>
</dbReference>
<organism evidence="9 10">
    <name type="scientific">Larkinella terrae</name>
    <dbReference type="NCBI Taxonomy" id="2025311"/>
    <lineage>
        <taxon>Bacteria</taxon>
        <taxon>Pseudomonadati</taxon>
        <taxon>Bacteroidota</taxon>
        <taxon>Cytophagia</taxon>
        <taxon>Cytophagales</taxon>
        <taxon>Spirosomataceae</taxon>
        <taxon>Larkinella</taxon>
    </lineage>
</organism>
<dbReference type="PROSITE" id="PS01063">
    <property type="entry name" value="SIGMA70_ECF"/>
    <property type="match status" value="1"/>
</dbReference>
<dbReference type="GO" id="GO:0003677">
    <property type="term" value="F:DNA binding"/>
    <property type="evidence" value="ECO:0007669"/>
    <property type="project" value="UniProtKB-KW"/>
</dbReference>
<dbReference type="Gene3D" id="1.10.10.10">
    <property type="entry name" value="Winged helix-like DNA-binding domain superfamily/Winged helix DNA-binding domain"/>
    <property type="match status" value="1"/>
</dbReference>
<dbReference type="NCBIfam" id="TIGR02937">
    <property type="entry name" value="sigma70-ECF"/>
    <property type="match status" value="1"/>
</dbReference>
<dbReference type="Proteomes" id="UP000441754">
    <property type="component" value="Unassembled WGS sequence"/>
</dbReference>
<keyword evidence="2 6" id="KW-0805">Transcription regulation</keyword>
<dbReference type="SUPFAM" id="SSF88659">
    <property type="entry name" value="Sigma3 and sigma4 domains of RNA polymerase sigma factors"/>
    <property type="match status" value="1"/>
</dbReference>
<dbReference type="RefSeq" id="WP_154178649.1">
    <property type="nucleotide sequence ID" value="NZ_WJXZ01000014.1"/>
</dbReference>
<dbReference type="InterPro" id="IPR039425">
    <property type="entry name" value="RNA_pol_sigma-70-like"/>
</dbReference>
<dbReference type="OrthoDB" id="9784272at2"/>
<keyword evidence="4 6" id="KW-0238">DNA-binding</keyword>
<dbReference type="GO" id="GO:0006352">
    <property type="term" value="P:DNA-templated transcription initiation"/>
    <property type="evidence" value="ECO:0007669"/>
    <property type="project" value="InterPro"/>
</dbReference>
<proteinExistence type="inferred from homology"/>
<dbReference type="InterPro" id="IPR036388">
    <property type="entry name" value="WH-like_DNA-bd_sf"/>
</dbReference>
<evidence type="ECO:0000256" key="6">
    <source>
        <dbReference type="RuleBase" id="RU000716"/>
    </source>
</evidence>
<comment type="similarity">
    <text evidence="1 6">Belongs to the sigma-70 factor family. ECF subfamily.</text>
</comment>
<dbReference type="InterPro" id="IPR013324">
    <property type="entry name" value="RNA_pol_sigma_r3/r4-like"/>
</dbReference>
<dbReference type="SUPFAM" id="SSF88946">
    <property type="entry name" value="Sigma2 domain of RNA polymerase sigma factors"/>
    <property type="match status" value="1"/>
</dbReference>
<dbReference type="InterPro" id="IPR007630">
    <property type="entry name" value="RNA_pol_sigma70_r4"/>
</dbReference>
<protein>
    <recommendedName>
        <fullName evidence="6">RNA polymerase sigma factor</fullName>
    </recommendedName>
</protein>
<dbReference type="Pfam" id="PF04542">
    <property type="entry name" value="Sigma70_r2"/>
    <property type="match status" value="1"/>
</dbReference>
<evidence type="ECO:0000259" key="8">
    <source>
        <dbReference type="Pfam" id="PF04545"/>
    </source>
</evidence>
<reference evidence="9 10" key="1">
    <citation type="journal article" date="2018" name="Antonie Van Leeuwenhoek">
        <title>Larkinella terrae sp. nov., isolated from soil on Jeju Island, South Korea.</title>
        <authorList>
            <person name="Ten L.N."/>
            <person name="Jeon J."/>
            <person name="Park S.J."/>
            <person name="Park S."/>
            <person name="Lee S.Y."/>
            <person name="Kim M.K."/>
            <person name="Jung H.Y."/>
        </authorList>
    </citation>
    <scope>NUCLEOTIDE SEQUENCE [LARGE SCALE GENOMIC DNA]</scope>
    <source>
        <strain evidence="9 10">KCTC 52001</strain>
    </source>
</reference>
<feature type="domain" description="RNA polymerase sigma-70 region 2" evidence="7">
    <location>
        <begin position="66"/>
        <end position="131"/>
    </location>
</feature>
<dbReference type="PANTHER" id="PTHR43133">
    <property type="entry name" value="RNA POLYMERASE ECF-TYPE SIGMA FACTO"/>
    <property type="match status" value="1"/>
</dbReference>
<dbReference type="Pfam" id="PF04545">
    <property type="entry name" value="Sigma70_r4"/>
    <property type="match status" value="1"/>
</dbReference>
<dbReference type="InterPro" id="IPR000838">
    <property type="entry name" value="RNA_pol_sigma70_ECF_CS"/>
</dbReference>
<dbReference type="GO" id="GO:0016987">
    <property type="term" value="F:sigma factor activity"/>
    <property type="evidence" value="ECO:0007669"/>
    <property type="project" value="UniProtKB-KW"/>
</dbReference>
<gene>
    <name evidence="9" type="ORF">GJJ30_29015</name>
</gene>
<comment type="caution">
    <text evidence="9">The sequence shown here is derived from an EMBL/GenBank/DDBJ whole genome shotgun (WGS) entry which is preliminary data.</text>
</comment>
<evidence type="ECO:0000256" key="3">
    <source>
        <dbReference type="ARBA" id="ARBA00023082"/>
    </source>
</evidence>
<keyword evidence="3 6" id="KW-0731">Sigma factor</keyword>
<dbReference type="InterPro" id="IPR014284">
    <property type="entry name" value="RNA_pol_sigma-70_dom"/>
</dbReference>
<dbReference type="InterPro" id="IPR013325">
    <property type="entry name" value="RNA_pol_sigma_r2"/>
</dbReference>
<sequence length="216" mass="25152">MICTNRNRRLFRTYEYAQPKTASAWHSHSTPLNIEGIALKKYLTADQEALLLEGLIQYSRKAYSELYDYYGSTLLGFINRMVNDQVQAEDLLQETFIKVWQQIHRYDPAKGRLFTWLLKIARNTTLDYLRSPDYTNSVEFQWKMGETILTNENLVGLRETVLSALSPDHQAVIELIYFQGYTQQQAADELALPLGTVKTRVRMALIELKNRFSSER</sequence>
<evidence type="ECO:0000256" key="1">
    <source>
        <dbReference type="ARBA" id="ARBA00010641"/>
    </source>
</evidence>
<evidence type="ECO:0000256" key="4">
    <source>
        <dbReference type="ARBA" id="ARBA00023125"/>
    </source>
</evidence>
<evidence type="ECO:0000313" key="10">
    <source>
        <dbReference type="Proteomes" id="UP000441754"/>
    </source>
</evidence>